<protein>
    <submittedName>
        <fullName evidence="1">SidC homolog</fullName>
    </submittedName>
</protein>
<gene>
    <name evidence="1" type="ORF">NCTC11532_00448</name>
</gene>
<dbReference type="RefSeq" id="WP_035898903.1">
    <property type="nucleotide sequence ID" value="NZ_CAAAIS010000002.1"/>
</dbReference>
<name>A0A378LR09_9GAMM</name>
<dbReference type="EMBL" id="UGPB01000001">
    <property type="protein sequence ID" value="STY28278.1"/>
    <property type="molecule type" value="Genomic_DNA"/>
</dbReference>
<evidence type="ECO:0000313" key="2">
    <source>
        <dbReference type="Proteomes" id="UP000255297"/>
    </source>
</evidence>
<accession>A0A378LR09</accession>
<dbReference type="Proteomes" id="UP000255297">
    <property type="component" value="Unassembled WGS sequence"/>
</dbReference>
<dbReference type="STRING" id="1122170.GCA_000701265_02230"/>
<dbReference type="AlphaFoldDB" id="A0A378LR09"/>
<dbReference type="OrthoDB" id="5652138at2"/>
<proteinExistence type="predicted"/>
<organism evidence="1 2">
    <name type="scientific">Legionella wadsworthii</name>
    <dbReference type="NCBI Taxonomy" id="28088"/>
    <lineage>
        <taxon>Bacteria</taxon>
        <taxon>Pseudomonadati</taxon>
        <taxon>Pseudomonadota</taxon>
        <taxon>Gammaproteobacteria</taxon>
        <taxon>Legionellales</taxon>
        <taxon>Legionellaceae</taxon>
        <taxon>Legionella</taxon>
    </lineage>
</organism>
<keyword evidence="2" id="KW-1185">Reference proteome</keyword>
<evidence type="ECO:0000313" key="1">
    <source>
        <dbReference type="EMBL" id="STY28278.1"/>
    </source>
</evidence>
<sequence length="311" mass="35976">MQQKIELNDDYLVPDSLPEIEKYSSKSELINYASTSRRHLTLFKPFTDVMKLLHHVVRSNYVEIENILKNNLGLMCKRGMVTDCSGRAFEVSAFEYALWALDYYMWEIMFQCVTENEMGNEILEILFFQYNKMTTQGVTYTLNGHSFTEKHFDFENTIIKELQIQVNSLQAIVDSRAVDMQWKQRVGGVQKLLPMHAVIEYCSNMPFKPIPQFNSRPKSSKTFFNWETHQDEYWFSATSKLGSHIAIYKCGRGHAVGDDSAQGQGVGSDLNALKILFQKRVKELIHLKSQFKKWLARDIQSSALQNLDLAP</sequence>
<reference evidence="1 2" key="1">
    <citation type="submission" date="2018-06" db="EMBL/GenBank/DDBJ databases">
        <authorList>
            <consortium name="Pathogen Informatics"/>
            <person name="Doyle S."/>
        </authorList>
    </citation>
    <scope>NUCLEOTIDE SEQUENCE [LARGE SCALE GENOMIC DNA]</scope>
    <source>
        <strain evidence="1 2">NCTC11532</strain>
    </source>
</reference>